<sequence>MTEYRRSKRRQVPQVVEVVDTMTEQVVGRIGNISETGMLLVTGHPGCDDGLYQLQFQLPGPQGVTWTVAVGAHQLWCDLTRPPSIYWTGFRFIDLGPEDGDRLRQWIAQPGGKFV</sequence>
<accession>A0AAW3ZQX5</accession>
<name>A0AAW3ZQX5_9GAMM</name>
<reference evidence="2 3" key="1">
    <citation type="submission" date="2020-09" db="EMBL/GenBank/DDBJ databases">
        <title>Pseudoxanthomonas sp. CAU 1598 isolated from sand of Yaerae Beach.</title>
        <authorList>
            <person name="Kim W."/>
        </authorList>
    </citation>
    <scope>NUCLEOTIDE SEQUENCE [LARGE SCALE GENOMIC DNA]</scope>
    <source>
        <strain evidence="2 3">CAU 1598</strain>
    </source>
</reference>
<dbReference type="GO" id="GO:0035438">
    <property type="term" value="F:cyclic-di-GMP binding"/>
    <property type="evidence" value="ECO:0007669"/>
    <property type="project" value="InterPro"/>
</dbReference>
<evidence type="ECO:0000259" key="1">
    <source>
        <dbReference type="Pfam" id="PF07238"/>
    </source>
</evidence>
<dbReference type="Proteomes" id="UP000613768">
    <property type="component" value="Unassembled WGS sequence"/>
</dbReference>
<gene>
    <name evidence="2" type="ORF">IFO71_19225</name>
</gene>
<dbReference type="Gene3D" id="2.40.10.220">
    <property type="entry name" value="predicted glycosyltransferase like domains"/>
    <property type="match status" value="1"/>
</dbReference>
<keyword evidence="3" id="KW-1185">Reference proteome</keyword>
<dbReference type="AlphaFoldDB" id="A0AAW3ZQX5"/>
<organism evidence="2 3">
    <name type="scientific">Pseudomarimonas arenosa</name>
    <dbReference type="NCBI Taxonomy" id="2774145"/>
    <lineage>
        <taxon>Bacteria</taxon>
        <taxon>Pseudomonadati</taxon>
        <taxon>Pseudomonadota</taxon>
        <taxon>Gammaproteobacteria</taxon>
        <taxon>Lysobacterales</taxon>
        <taxon>Lysobacteraceae</taxon>
        <taxon>Pseudomarimonas</taxon>
    </lineage>
</organism>
<evidence type="ECO:0000313" key="3">
    <source>
        <dbReference type="Proteomes" id="UP000613768"/>
    </source>
</evidence>
<feature type="domain" description="PilZ" evidence="1">
    <location>
        <begin position="5"/>
        <end position="109"/>
    </location>
</feature>
<dbReference type="InterPro" id="IPR009875">
    <property type="entry name" value="PilZ_domain"/>
</dbReference>
<evidence type="ECO:0000313" key="2">
    <source>
        <dbReference type="EMBL" id="MBD8527884.1"/>
    </source>
</evidence>
<proteinExistence type="predicted"/>
<protein>
    <submittedName>
        <fullName evidence="2">PilZ domain-containing protein</fullName>
    </submittedName>
</protein>
<comment type="caution">
    <text evidence="2">The sequence shown here is derived from an EMBL/GenBank/DDBJ whole genome shotgun (WGS) entry which is preliminary data.</text>
</comment>
<dbReference type="RefSeq" id="WP_192031306.1">
    <property type="nucleotide sequence ID" value="NZ_JACYTR010000070.1"/>
</dbReference>
<dbReference type="EMBL" id="JACYTR010000070">
    <property type="protein sequence ID" value="MBD8527884.1"/>
    <property type="molecule type" value="Genomic_DNA"/>
</dbReference>
<dbReference type="Pfam" id="PF07238">
    <property type="entry name" value="PilZ"/>
    <property type="match status" value="1"/>
</dbReference>